<dbReference type="GO" id="GO:0044038">
    <property type="term" value="P:cell wall macromolecule biosynthetic process"/>
    <property type="evidence" value="ECO:0007669"/>
    <property type="project" value="TreeGrafter"/>
</dbReference>
<dbReference type="PANTHER" id="PTHR22926:SF3">
    <property type="entry name" value="UNDECAPRENYL-PHOSPHATE ALPHA-N-ACETYLGLUCOSAMINYL 1-PHOSPHATE TRANSFERASE"/>
    <property type="match status" value="1"/>
</dbReference>
<feature type="transmembrane region" description="Helical" evidence="8">
    <location>
        <begin position="315"/>
        <end position="335"/>
    </location>
</feature>
<keyword evidence="4 8" id="KW-0812">Transmembrane</keyword>
<keyword evidence="6 8" id="KW-0472">Membrane</keyword>
<feature type="transmembrane region" description="Helical" evidence="8">
    <location>
        <begin position="213"/>
        <end position="234"/>
    </location>
</feature>
<feature type="transmembrane region" description="Helical" evidence="8">
    <location>
        <begin position="164"/>
        <end position="182"/>
    </location>
</feature>
<dbReference type="AlphaFoldDB" id="A0A7C9GM65"/>
<organism evidence="9 10">
    <name type="scientific">Sandarakinorhabdus fusca</name>
    <dbReference type="NCBI Taxonomy" id="1439888"/>
    <lineage>
        <taxon>Bacteria</taxon>
        <taxon>Pseudomonadati</taxon>
        <taxon>Pseudomonadota</taxon>
        <taxon>Alphaproteobacteria</taxon>
        <taxon>Sphingomonadales</taxon>
        <taxon>Sphingosinicellaceae</taxon>
        <taxon>Sandarakinorhabdus</taxon>
    </lineage>
</organism>
<evidence type="ECO:0000256" key="6">
    <source>
        <dbReference type="ARBA" id="ARBA00023136"/>
    </source>
</evidence>
<evidence type="ECO:0000256" key="2">
    <source>
        <dbReference type="ARBA" id="ARBA00022475"/>
    </source>
</evidence>
<evidence type="ECO:0000256" key="5">
    <source>
        <dbReference type="ARBA" id="ARBA00022989"/>
    </source>
</evidence>
<gene>
    <name evidence="9" type="ORF">F3168_00535</name>
</gene>
<keyword evidence="10" id="KW-1185">Reference proteome</keyword>
<dbReference type="GO" id="GO:0005886">
    <property type="term" value="C:plasma membrane"/>
    <property type="evidence" value="ECO:0007669"/>
    <property type="project" value="UniProtKB-SubCell"/>
</dbReference>
<evidence type="ECO:0008006" key="11">
    <source>
        <dbReference type="Google" id="ProtNLM"/>
    </source>
</evidence>
<evidence type="ECO:0000256" key="3">
    <source>
        <dbReference type="ARBA" id="ARBA00022679"/>
    </source>
</evidence>
<reference evidence="9 10" key="1">
    <citation type="submission" date="2019-09" db="EMBL/GenBank/DDBJ databases">
        <title>Polymorphobacter sp. isolated from a lake in China.</title>
        <authorList>
            <person name="Liu Z."/>
        </authorList>
    </citation>
    <scope>NUCLEOTIDE SEQUENCE [LARGE SCALE GENOMIC DNA]</scope>
    <source>
        <strain evidence="9 10">D40P</strain>
    </source>
</reference>
<dbReference type="GO" id="GO:0046872">
    <property type="term" value="F:metal ion binding"/>
    <property type="evidence" value="ECO:0007669"/>
    <property type="project" value="UniProtKB-KW"/>
</dbReference>
<dbReference type="OrthoDB" id="9783652at2"/>
<accession>A0A7C9GM65</accession>
<feature type="transmembrane region" description="Helical" evidence="8">
    <location>
        <begin position="188"/>
        <end position="206"/>
    </location>
</feature>
<dbReference type="Pfam" id="PF00953">
    <property type="entry name" value="Glycos_transf_4"/>
    <property type="match status" value="1"/>
</dbReference>
<feature type="binding site" evidence="7">
    <location>
        <position position="216"/>
    </location>
    <ligand>
        <name>Mg(2+)</name>
        <dbReference type="ChEBI" id="CHEBI:18420"/>
    </ligand>
</feature>
<feature type="transmembrane region" description="Helical" evidence="8">
    <location>
        <begin position="246"/>
        <end position="267"/>
    </location>
</feature>
<keyword evidence="5 8" id="KW-1133">Transmembrane helix</keyword>
<evidence type="ECO:0000256" key="8">
    <source>
        <dbReference type="SAM" id="Phobius"/>
    </source>
</evidence>
<feature type="transmembrane region" description="Helical" evidence="8">
    <location>
        <begin position="76"/>
        <end position="93"/>
    </location>
</feature>
<dbReference type="GO" id="GO:0009103">
    <property type="term" value="P:lipopolysaccharide biosynthetic process"/>
    <property type="evidence" value="ECO:0007669"/>
    <property type="project" value="TreeGrafter"/>
</dbReference>
<comment type="caution">
    <text evidence="9">The sequence shown here is derived from an EMBL/GenBank/DDBJ whole genome shotgun (WGS) entry which is preliminary data.</text>
</comment>
<dbReference type="Proteomes" id="UP000481327">
    <property type="component" value="Unassembled WGS sequence"/>
</dbReference>
<keyword evidence="2" id="KW-1003">Cell membrane</keyword>
<keyword evidence="7" id="KW-0460">Magnesium</keyword>
<feature type="transmembrane region" description="Helical" evidence="8">
    <location>
        <begin position="6"/>
        <end position="27"/>
    </location>
</feature>
<sequence>MSTLLLFAIAAFLGLGIATLVGANAMRIGRALRLLDHPDGGRKIHARATPLVGGIAVAAAAVVGSLLALAHYGDPQLAWLAAAVAAMFAIGVADDRVHLPPVIRLVLALLALGVVVASATDFQVLALRFADADRMVLGGYVGLAFTLLCLVGLLNAVNMADGKDGIVVGCGLVWTAVLTVHAAHGALLLLPVLLATGAALLVLLVFNLRRRLFLGDGGSYALSALFGLLAIYVYNDEGTAMRADDVALLFAIPVFDTIRLMAVRIAGGRSPFHADRDHFHHHLYARIGWPRGLVIYLGLVALPNLAALLWPGTAFGWLVVSFIAYAVVMALTRFVPAGRPAE</sequence>
<evidence type="ECO:0000256" key="7">
    <source>
        <dbReference type="PIRSR" id="PIRSR600715-1"/>
    </source>
</evidence>
<feature type="transmembrane region" description="Helical" evidence="8">
    <location>
        <begin position="48"/>
        <end position="70"/>
    </location>
</feature>
<dbReference type="GO" id="GO:0016780">
    <property type="term" value="F:phosphotransferase activity, for other substituted phosphate groups"/>
    <property type="evidence" value="ECO:0007669"/>
    <property type="project" value="InterPro"/>
</dbReference>
<proteinExistence type="predicted"/>
<dbReference type="EMBL" id="WIOL01000001">
    <property type="protein sequence ID" value="MQT15752.1"/>
    <property type="molecule type" value="Genomic_DNA"/>
</dbReference>
<evidence type="ECO:0000313" key="10">
    <source>
        <dbReference type="Proteomes" id="UP000481327"/>
    </source>
</evidence>
<comment type="cofactor">
    <cofactor evidence="7">
        <name>Mg(2+)</name>
        <dbReference type="ChEBI" id="CHEBI:18420"/>
    </cofactor>
</comment>
<evidence type="ECO:0000313" key="9">
    <source>
        <dbReference type="EMBL" id="MQT15752.1"/>
    </source>
</evidence>
<evidence type="ECO:0000256" key="4">
    <source>
        <dbReference type="ARBA" id="ARBA00022692"/>
    </source>
</evidence>
<evidence type="ECO:0000256" key="1">
    <source>
        <dbReference type="ARBA" id="ARBA00004651"/>
    </source>
</evidence>
<dbReference type="CDD" id="cd06853">
    <property type="entry name" value="GT_WecA_like"/>
    <property type="match status" value="1"/>
</dbReference>
<protein>
    <recommendedName>
        <fullName evidence="11">Undecaprenyl/decaprenyl-phosphate alpha-N-acetylglucosaminyl 1-phosphate transferase</fullName>
    </recommendedName>
</protein>
<feature type="transmembrane region" description="Helical" evidence="8">
    <location>
        <begin position="137"/>
        <end position="157"/>
    </location>
</feature>
<dbReference type="InterPro" id="IPR000715">
    <property type="entry name" value="Glycosyl_transferase_4"/>
</dbReference>
<dbReference type="RefSeq" id="WP_152576223.1">
    <property type="nucleotide sequence ID" value="NZ_JAATJI010000001.1"/>
</dbReference>
<comment type="subcellular location">
    <subcellularLocation>
        <location evidence="1">Cell membrane</location>
        <topology evidence="1">Multi-pass membrane protein</topology>
    </subcellularLocation>
</comment>
<dbReference type="PANTHER" id="PTHR22926">
    <property type="entry name" value="PHOSPHO-N-ACETYLMURAMOYL-PENTAPEPTIDE-TRANSFERASE"/>
    <property type="match status" value="1"/>
</dbReference>
<feature type="transmembrane region" description="Helical" evidence="8">
    <location>
        <begin position="105"/>
        <end position="125"/>
    </location>
</feature>
<feature type="binding site" evidence="7">
    <location>
        <position position="158"/>
    </location>
    <ligand>
        <name>Mg(2+)</name>
        <dbReference type="ChEBI" id="CHEBI:18420"/>
    </ligand>
</feature>
<keyword evidence="3" id="KW-0808">Transferase</keyword>
<keyword evidence="7" id="KW-0479">Metal-binding</keyword>
<name>A0A7C9GM65_9SPHN</name>
<feature type="transmembrane region" description="Helical" evidence="8">
    <location>
        <begin position="288"/>
        <end position="309"/>
    </location>
</feature>
<dbReference type="GO" id="GO:0071555">
    <property type="term" value="P:cell wall organization"/>
    <property type="evidence" value="ECO:0007669"/>
    <property type="project" value="TreeGrafter"/>
</dbReference>